<comment type="caution">
    <text evidence="1">The sequence shown here is derived from an EMBL/GenBank/DDBJ whole genome shotgun (WGS) entry which is preliminary data.</text>
</comment>
<evidence type="ECO:0000313" key="1">
    <source>
        <dbReference type="EMBL" id="MED6274010.1"/>
    </source>
</evidence>
<proteinExistence type="predicted"/>
<dbReference type="Proteomes" id="UP001352852">
    <property type="component" value="Unassembled WGS sequence"/>
</dbReference>
<protein>
    <recommendedName>
        <fullName evidence="3">Secreted protein</fullName>
    </recommendedName>
</protein>
<sequence length="68" mass="7739">MKLGSLAEALVCRCILVMQFSVTYRGRAKHEKRTNGICVPSSSGHFWSHEMWWPRPSCCMLGKIIVDV</sequence>
<evidence type="ECO:0000313" key="2">
    <source>
        <dbReference type="Proteomes" id="UP001352852"/>
    </source>
</evidence>
<accession>A0ABU7DHQ6</accession>
<evidence type="ECO:0008006" key="3">
    <source>
        <dbReference type="Google" id="ProtNLM"/>
    </source>
</evidence>
<name>A0ABU7DHQ6_9TELE</name>
<reference evidence="1 2" key="1">
    <citation type="submission" date="2021-06" db="EMBL/GenBank/DDBJ databases">
        <authorList>
            <person name="Palmer J.M."/>
        </authorList>
    </citation>
    <scope>NUCLEOTIDE SEQUENCE [LARGE SCALE GENOMIC DNA]</scope>
    <source>
        <strain evidence="1 2">CL_MEX2019</strain>
        <tissue evidence="1">Muscle</tissue>
    </source>
</reference>
<dbReference type="EMBL" id="JAHUTJ010025430">
    <property type="protein sequence ID" value="MED6274010.1"/>
    <property type="molecule type" value="Genomic_DNA"/>
</dbReference>
<organism evidence="1 2">
    <name type="scientific">Characodon lateralis</name>
    <dbReference type="NCBI Taxonomy" id="208331"/>
    <lineage>
        <taxon>Eukaryota</taxon>
        <taxon>Metazoa</taxon>
        <taxon>Chordata</taxon>
        <taxon>Craniata</taxon>
        <taxon>Vertebrata</taxon>
        <taxon>Euteleostomi</taxon>
        <taxon>Actinopterygii</taxon>
        <taxon>Neopterygii</taxon>
        <taxon>Teleostei</taxon>
        <taxon>Neoteleostei</taxon>
        <taxon>Acanthomorphata</taxon>
        <taxon>Ovalentaria</taxon>
        <taxon>Atherinomorphae</taxon>
        <taxon>Cyprinodontiformes</taxon>
        <taxon>Goodeidae</taxon>
        <taxon>Characodon</taxon>
    </lineage>
</organism>
<gene>
    <name evidence="1" type="ORF">CHARACLAT_012195</name>
</gene>
<keyword evidence="2" id="KW-1185">Reference proteome</keyword>